<evidence type="ECO:0000313" key="1">
    <source>
        <dbReference type="EMBL" id="SJL04155.1"/>
    </source>
</evidence>
<dbReference type="EMBL" id="FUEG01000004">
    <property type="protein sequence ID" value="SJL04155.1"/>
    <property type="molecule type" value="Genomic_DNA"/>
</dbReference>
<dbReference type="Proteomes" id="UP000219338">
    <property type="component" value="Unassembled WGS sequence"/>
</dbReference>
<name>A0A284R618_ARMOS</name>
<dbReference type="OrthoDB" id="3253976at2759"/>
<evidence type="ECO:0000313" key="2">
    <source>
        <dbReference type="Proteomes" id="UP000219338"/>
    </source>
</evidence>
<accession>A0A284R618</accession>
<proteinExistence type="predicted"/>
<sequence>MDNEILFFAQISLDLKDPEPQVMAEAIRVAAYATKNKIRVGSLHLPPLQDIAMVGTSPIFYKVTVAADLSNAVQQGTYSQAVSFVSREQSRDFDVLGGIQTILGKLNQGRSESRFCGDSEDDSELDYARCCSVNLTVETAKGASSDVISGADQNRTQNRAIRIAMLV</sequence>
<dbReference type="AlphaFoldDB" id="A0A284R618"/>
<protein>
    <submittedName>
        <fullName evidence="1">Uncharacterized protein</fullName>
    </submittedName>
</protein>
<reference evidence="2" key="1">
    <citation type="journal article" date="2017" name="Nat. Ecol. Evol.">
        <title>Genome expansion and lineage-specific genetic innovations in the forest pathogenic fungi Armillaria.</title>
        <authorList>
            <person name="Sipos G."/>
            <person name="Prasanna A.N."/>
            <person name="Walter M.C."/>
            <person name="O'Connor E."/>
            <person name="Balint B."/>
            <person name="Krizsan K."/>
            <person name="Kiss B."/>
            <person name="Hess J."/>
            <person name="Varga T."/>
            <person name="Slot J."/>
            <person name="Riley R."/>
            <person name="Boka B."/>
            <person name="Rigling D."/>
            <person name="Barry K."/>
            <person name="Lee J."/>
            <person name="Mihaltcheva S."/>
            <person name="LaButti K."/>
            <person name="Lipzen A."/>
            <person name="Waldron R."/>
            <person name="Moloney N.M."/>
            <person name="Sperisen C."/>
            <person name="Kredics L."/>
            <person name="Vagvoelgyi C."/>
            <person name="Patrignani A."/>
            <person name="Fitzpatrick D."/>
            <person name="Nagy I."/>
            <person name="Doyle S."/>
            <person name="Anderson J.B."/>
            <person name="Grigoriev I.V."/>
            <person name="Gueldener U."/>
            <person name="Muensterkoetter M."/>
            <person name="Nagy L.G."/>
        </authorList>
    </citation>
    <scope>NUCLEOTIDE SEQUENCE [LARGE SCALE GENOMIC DNA]</scope>
    <source>
        <strain evidence="2">C18/9</strain>
    </source>
</reference>
<gene>
    <name evidence="1" type="ORF">ARMOST_07515</name>
</gene>
<keyword evidence="2" id="KW-1185">Reference proteome</keyword>
<organism evidence="1 2">
    <name type="scientific">Armillaria ostoyae</name>
    <name type="common">Armillaria root rot fungus</name>
    <dbReference type="NCBI Taxonomy" id="47428"/>
    <lineage>
        <taxon>Eukaryota</taxon>
        <taxon>Fungi</taxon>
        <taxon>Dikarya</taxon>
        <taxon>Basidiomycota</taxon>
        <taxon>Agaricomycotina</taxon>
        <taxon>Agaricomycetes</taxon>
        <taxon>Agaricomycetidae</taxon>
        <taxon>Agaricales</taxon>
        <taxon>Marasmiineae</taxon>
        <taxon>Physalacriaceae</taxon>
        <taxon>Armillaria</taxon>
    </lineage>
</organism>